<dbReference type="SUPFAM" id="SSF49503">
    <property type="entry name" value="Cupredoxins"/>
    <property type="match status" value="1"/>
</dbReference>
<dbReference type="AlphaFoldDB" id="A0A075MUJ7"/>
<name>A0A075MUJ7_9ARCH</name>
<dbReference type="HOGENOM" id="CLU_123701_0_0_2"/>
<organism evidence="2 3">
    <name type="scientific">Candidatus Nitrososphaera evergladensis SR1</name>
    <dbReference type="NCBI Taxonomy" id="1459636"/>
    <lineage>
        <taxon>Archaea</taxon>
        <taxon>Nitrososphaerota</taxon>
        <taxon>Nitrososphaeria</taxon>
        <taxon>Nitrososphaerales</taxon>
        <taxon>Nitrososphaeraceae</taxon>
        <taxon>Nitrososphaera</taxon>
    </lineage>
</organism>
<dbReference type="eggNOG" id="arCOG11327">
    <property type="taxonomic scope" value="Archaea"/>
</dbReference>
<dbReference type="EMBL" id="CP007174">
    <property type="protein sequence ID" value="AIF82984.1"/>
    <property type="molecule type" value="Genomic_DNA"/>
</dbReference>
<accession>A0A075MUJ7</accession>
<proteinExistence type="predicted"/>
<reference evidence="2 3" key="1">
    <citation type="journal article" date="2014" name="PLoS ONE">
        <title>Genome Sequence of Candidatus Nitrososphaera evergladensis from Group I.1b Enriched from Everglades Soil Reveals Novel Genomic Features of the Ammonia-Oxidizing Archaea.</title>
        <authorList>
            <person name="Zhalnina K.V."/>
            <person name="Dias R."/>
            <person name="Leonard M.T."/>
            <person name="Dorr de Quadros P."/>
            <person name="Camargo F.A."/>
            <person name="Drew J.C."/>
            <person name="Farmerie W.G."/>
            <person name="Daroub S.H."/>
            <person name="Triplett E.W."/>
        </authorList>
    </citation>
    <scope>NUCLEOTIDE SEQUENCE [LARGE SCALE GENOMIC DNA]</scope>
    <source>
        <strain evidence="2 3">SR1</strain>
    </source>
</reference>
<dbReference type="KEGG" id="nev:NTE_00908"/>
<evidence type="ECO:0000256" key="1">
    <source>
        <dbReference type="SAM" id="Phobius"/>
    </source>
</evidence>
<dbReference type="Proteomes" id="UP000028194">
    <property type="component" value="Chromosome"/>
</dbReference>
<keyword evidence="3" id="KW-1185">Reference proteome</keyword>
<keyword evidence="1" id="KW-1133">Transmembrane helix</keyword>
<evidence type="ECO:0000313" key="3">
    <source>
        <dbReference type="Proteomes" id="UP000028194"/>
    </source>
</evidence>
<feature type="transmembrane region" description="Helical" evidence="1">
    <location>
        <begin position="49"/>
        <end position="73"/>
    </location>
</feature>
<evidence type="ECO:0000313" key="2">
    <source>
        <dbReference type="EMBL" id="AIF82984.1"/>
    </source>
</evidence>
<dbReference type="InterPro" id="IPR008972">
    <property type="entry name" value="Cupredoxin"/>
</dbReference>
<keyword evidence="1" id="KW-0812">Transmembrane</keyword>
<protein>
    <submittedName>
        <fullName evidence="2">Uncharacterized protein</fullName>
    </submittedName>
</protein>
<gene>
    <name evidence="2" type="ORF">NTE_00908</name>
</gene>
<keyword evidence="1" id="KW-0472">Membrane</keyword>
<sequence>MCTTQNVVDGSFDPSYAVHDSVLSLLIGVLCENHVVSQIPPLRISDGKLVLIALVGTIAAFGILLVLVSGGAVRHVAIFLPEKTEDTIAFRNIDGEVQVMGVKGIAGVNPTLLTRTGDYVLELTVINEDDRVHVLYIDGGIHTKVLRPGDSDVITFHSKDEATYNYYDWGSGRGPLGQIQAIKVTMYE</sequence>